<proteinExistence type="predicted"/>
<reference evidence="2 3" key="1">
    <citation type="journal article" date="2019" name="PLoS ONE">
        <title>Comparative genome analysis indicates high evolutionary potential of pathogenicity genes in Colletotrichum tanaceti.</title>
        <authorList>
            <person name="Lelwala R.V."/>
            <person name="Korhonen P.K."/>
            <person name="Young N.D."/>
            <person name="Scott J.B."/>
            <person name="Ades P.A."/>
            <person name="Gasser R.B."/>
            <person name="Taylor P.W.J."/>
        </authorList>
    </citation>
    <scope>NUCLEOTIDE SEQUENCE [LARGE SCALE GENOMIC DNA]</scope>
    <source>
        <strain evidence="2">BRIP57314</strain>
    </source>
</reference>
<gene>
    <name evidence="2" type="ORF">CTA1_11257</name>
</gene>
<evidence type="ECO:0000256" key="1">
    <source>
        <dbReference type="SAM" id="MobiDB-lite"/>
    </source>
</evidence>
<comment type="caution">
    <text evidence="2">The sequence shown here is derived from an EMBL/GenBank/DDBJ whole genome shotgun (WGS) entry which is preliminary data.</text>
</comment>
<evidence type="ECO:0000313" key="3">
    <source>
        <dbReference type="Proteomes" id="UP000310108"/>
    </source>
</evidence>
<sequence length="762" mass="77503">MSPSSVTLDPRETRCFSKQGRVGLVDDLHLDAAVAVVRGEGEGVDGPLERERVRDEALEVEDAAAQTGDAGGPRVAVVHDLAADADDHDGAAAADGEGRRADAALDAGALEHGARGAVLVVAKEAADGPAVALAAEGRVDPVGEDAGDEGLREGEARGLDVGDDERVGAGRAGGGEGDEADRPGAADHGADAEGEAGGADPVHADAEGLEEGALGVRDVVGESVEGERGNPSSQHSFRRRIPLGRVALVALDGAVVRVDAGELDVLAEVVAAVGAEEALAAGHAGLDGDAVAGLEVPDALAAADDDAGGLVADDAVALEDERADAARLPEVDVGSGRGGDRDRTTHPQTPVALTWTNASPRLGASTGASSALSWWSAVTIREGFGRGASRRISWSAATGAERCFSSVTATQQPLVFAGVTPFTTGVSGATVTATIFFESCAGCVCVLRGDWAEEEEEEEEEGKDAQGTLGQVEARVVEAQAAVEVRDGLELVGRQVEAVDLEVLPEAVLAVALGDDGDAALRRPAEQDLGGRDAVAGGGVPDDVDLEQAPGVDGALVGDLEEGLRPEGRVGRDGDAVLPGHGDEVGLHEVRVVLDLERRDGVAGVRLHVVERLGLEVGDADGLGDALVDERLHGLPRLADRHLVRLDDGALLVHPPALELVDGRVNVLEGDGEVDEEQVDVAQPPGLVLLLGHGDGVLPAVVVVPQLGRDEDVLALHEPVGDGAADTLAGLLFVLVVVGAVEEAVTGLDGLDWGGLASNLEL</sequence>
<dbReference type="AlphaFoldDB" id="A0A4U6XFI6"/>
<accession>A0A4U6XFI6</accession>
<feature type="region of interest" description="Disordered" evidence="1">
    <location>
        <begin position="331"/>
        <end position="359"/>
    </location>
</feature>
<feature type="region of interest" description="Disordered" evidence="1">
    <location>
        <begin position="136"/>
        <end position="203"/>
    </location>
</feature>
<organism evidence="2 3">
    <name type="scientific">Colletotrichum tanaceti</name>
    <dbReference type="NCBI Taxonomy" id="1306861"/>
    <lineage>
        <taxon>Eukaryota</taxon>
        <taxon>Fungi</taxon>
        <taxon>Dikarya</taxon>
        <taxon>Ascomycota</taxon>
        <taxon>Pezizomycotina</taxon>
        <taxon>Sordariomycetes</taxon>
        <taxon>Hypocreomycetidae</taxon>
        <taxon>Glomerellales</taxon>
        <taxon>Glomerellaceae</taxon>
        <taxon>Colletotrichum</taxon>
        <taxon>Colletotrichum destructivum species complex</taxon>
    </lineage>
</organism>
<feature type="compositionally biased region" description="Basic and acidic residues" evidence="1">
    <location>
        <begin position="180"/>
        <end position="191"/>
    </location>
</feature>
<dbReference type="EMBL" id="PJEX01000224">
    <property type="protein sequence ID" value="TKW52727.1"/>
    <property type="molecule type" value="Genomic_DNA"/>
</dbReference>
<evidence type="ECO:0000313" key="2">
    <source>
        <dbReference type="EMBL" id="TKW52727.1"/>
    </source>
</evidence>
<feature type="compositionally biased region" description="Basic and acidic residues" evidence="1">
    <location>
        <begin position="149"/>
        <end position="168"/>
    </location>
</feature>
<dbReference type="Proteomes" id="UP000310108">
    <property type="component" value="Unassembled WGS sequence"/>
</dbReference>
<name>A0A4U6XFI6_9PEZI</name>
<protein>
    <submittedName>
        <fullName evidence="2">Uncharacterized protein</fullName>
    </submittedName>
</protein>
<keyword evidence="3" id="KW-1185">Reference proteome</keyword>